<proteinExistence type="predicted"/>
<organism evidence="2 3">
    <name type="scientific">Rhynchosporium secalis</name>
    <name type="common">Barley scald fungus</name>
    <dbReference type="NCBI Taxonomy" id="38038"/>
    <lineage>
        <taxon>Eukaryota</taxon>
        <taxon>Fungi</taxon>
        <taxon>Dikarya</taxon>
        <taxon>Ascomycota</taxon>
        <taxon>Pezizomycotina</taxon>
        <taxon>Leotiomycetes</taxon>
        <taxon>Helotiales</taxon>
        <taxon>Ploettnerulaceae</taxon>
        <taxon>Rhynchosporium</taxon>
    </lineage>
</organism>
<reference evidence="3" key="1">
    <citation type="submission" date="2016-03" db="EMBL/GenBank/DDBJ databases">
        <authorList>
            <person name="Guldener U."/>
        </authorList>
    </citation>
    <scope>NUCLEOTIDE SEQUENCE [LARGE SCALE GENOMIC DNA]</scope>
</reference>
<dbReference type="PANTHER" id="PTHR35910">
    <property type="entry name" value="2EXR DOMAIN-CONTAINING PROTEIN"/>
    <property type="match status" value="1"/>
</dbReference>
<evidence type="ECO:0000313" key="2">
    <source>
        <dbReference type="EMBL" id="CZT41655.1"/>
    </source>
</evidence>
<sequence>MTTFALFSRLATELRAQIWGLAVEDRVIRIKENTHSFFSATPAPAVTRACRESRACCSYQKSTAFDLCKAMQPRQPYIWVNFDHDIIHIRADPLWYFEVVRANEVKHLRIELVDEEGKEIKGDWYGQGPITEYPLSYQYEMLDIPELESVDLLVRNKLCDYTRSIEETDFGPSSKKNVRIASIHTGEWIDEETCMAYWDHIDSSGGERLDDMTRVVHDEDGTFEERLAAIQRLEMPRPRKNLDYK</sequence>
<dbReference type="Pfam" id="PF20150">
    <property type="entry name" value="2EXR"/>
    <property type="match status" value="1"/>
</dbReference>
<gene>
    <name evidence="2" type="ORF">RSE6_01414</name>
</gene>
<accession>A0A1E1LZF3</accession>
<feature type="domain" description="2EXR" evidence="1">
    <location>
        <begin position="4"/>
        <end position="87"/>
    </location>
</feature>
<dbReference type="InterPro" id="IPR045518">
    <property type="entry name" value="2EXR"/>
</dbReference>
<evidence type="ECO:0000259" key="1">
    <source>
        <dbReference type="Pfam" id="PF20150"/>
    </source>
</evidence>
<keyword evidence="3" id="KW-1185">Reference proteome</keyword>
<dbReference type="AlphaFoldDB" id="A0A1E1LZF3"/>
<dbReference type="EMBL" id="FJVC01000038">
    <property type="protein sequence ID" value="CZT41655.1"/>
    <property type="molecule type" value="Genomic_DNA"/>
</dbReference>
<dbReference type="Proteomes" id="UP000177625">
    <property type="component" value="Unassembled WGS sequence"/>
</dbReference>
<dbReference type="PANTHER" id="PTHR35910:SF1">
    <property type="entry name" value="2EXR DOMAIN-CONTAINING PROTEIN"/>
    <property type="match status" value="1"/>
</dbReference>
<name>A0A1E1LZF3_RHYSE</name>
<evidence type="ECO:0000313" key="3">
    <source>
        <dbReference type="Proteomes" id="UP000177625"/>
    </source>
</evidence>
<protein>
    <recommendedName>
        <fullName evidence="1">2EXR domain-containing protein</fullName>
    </recommendedName>
</protein>